<gene>
    <name evidence="2" type="ORF">GSOID_T00022391001</name>
</gene>
<reference evidence="2" key="1">
    <citation type="journal article" date="2010" name="Science">
        <title>Plasticity of animal genome architecture unmasked by rapid evolution of a pelagic tunicate.</title>
        <authorList>
            <person name="Denoeud F."/>
            <person name="Henriet S."/>
            <person name="Mungpakdee S."/>
            <person name="Aury J.M."/>
            <person name="Da Silva C."/>
            <person name="Brinkmann H."/>
            <person name="Mikhaleva J."/>
            <person name="Olsen L.C."/>
            <person name="Jubin C."/>
            <person name="Canestro C."/>
            <person name="Bouquet J.M."/>
            <person name="Danks G."/>
            <person name="Poulain J."/>
            <person name="Campsteijn C."/>
            <person name="Adamski M."/>
            <person name="Cross I."/>
            <person name="Yadetie F."/>
            <person name="Muffato M."/>
            <person name="Louis A."/>
            <person name="Butcher S."/>
            <person name="Tsagkogeorga G."/>
            <person name="Konrad A."/>
            <person name="Singh S."/>
            <person name="Jensen M.F."/>
            <person name="Cong E.H."/>
            <person name="Eikeseth-Otteraa H."/>
            <person name="Noel B."/>
            <person name="Anthouard V."/>
            <person name="Porcel B.M."/>
            <person name="Kachouri-Lafond R."/>
            <person name="Nishino A."/>
            <person name="Ugolini M."/>
            <person name="Chourrout P."/>
            <person name="Nishida H."/>
            <person name="Aasland R."/>
            <person name="Huzurbazar S."/>
            <person name="Westhof E."/>
            <person name="Delsuc F."/>
            <person name="Lehrach H."/>
            <person name="Reinhardt R."/>
            <person name="Weissenbach J."/>
            <person name="Roy S.W."/>
            <person name="Artiguenave F."/>
            <person name="Postlethwait J.H."/>
            <person name="Manak J.R."/>
            <person name="Thompson E.M."/>
            <person name="Jaillon O."/>
            <person name="Du Pasquier L."/>
            <person name="Boudinot P."/>
            <person name="Liberles D.A."/>
            <person name="Volff J.N."/>
            <person name="Philippe H."/>
            <person name="Lenhard B."/>
            <person name="Roest Crollius H."/>
            <person name="Wincker P."/>
            <person name="Chourrout D."/>
        </authorList>
    </citation>
    <scope>NUCLEOTIDE SEQUENCE [LARGE SCALE GENOMIC DNA]</scope>
</reference>
<evidence type="ECO:0000313" key="2">
    <source>
        <dbReference type="EMBL" id="CBY40393.1"/>
    </source>
</evidence>
<feature type="transmembrane region" description="Helical" evidence="1">
    <location>
        <begin position="711"/>
        <end position="732"/>
    </location>
</feature>
<dbReference type="AlphaFoldDB" id="E4YY60"/>
<dbReference type="EMBL" id="FN655901">
    <property type="protein sequence ID" value="CBY40393.1"/>
    <property type="molecule type" value="Genomic_DNA"/>
</dbReference>
<keyword evidence="1" id="KW-0812">Transmembrane</keyword>
<evidence type="ECO:0000256" key="1">
    <source>
        <dbReference type="SAM" id="Phobius"/>
    </source>
</evidence>
<proteinExistence type="predicted"/>
<sequence>MLNSPTKTAKIQIKFVGSNLVNVDNQKEVKACLSLIIENIIVVFDNNLHSKVDENVIGTTSVSIPKTTTTKTTTTNTTTNLSDQDQIIGVITQFGSTLFKDLGETRSIGIANKLWLNTFHDKEYSYLPFTKNMTLHNLFENMYRNGQKRHHITLPTNSCSDDFQFQSIIKLRTPINTIGVKLQLSEKTQEWLNDHKRTYLDILEVYKLKIRQIRLSPSLMEIYLKDRLELPRRAPFIVSCQTHLYDYLDISCEPPNSFDKGTSNNYFLLFSIRLSKANCVTFEKILVEHGSTTFNVTYQASPRNRKRRQALRTIATIGVPIIVAGGTSYITNKFMEEKEEAEIERVRQTIKLSNLQQEDLINLVKSDFDKVDLEFDHVYEKFEEETTKQCQELGMLSDRMFLEVVNDLFIYYRLTVMSFLTDINTQNRFSTYQSTIMSLCKTYNNNDLSAACSDYFQSNRAKIHGVQPIMNSNGIISVKVIVEIMMPRFDFLGKTTRTLTIGLPISSENDQYYFEFPIVPKRISMKDGKVTVIDECKTVGDSTFCDYSEILRSSIYERCGRQVITNSDLSSCEKKIYKTSTPCIYQASSSKILISSFTDVYLLNDNHDKIADEEPKITLIEKSNAKMMMCGTNMLTLPDITESSEMVLEKEYGSIQSSAESWISQGEYVRIGKFAERSTYFNDEEYDTLARKTDQLVHEKLKPVYENLRPLSFYITSIFGIITILTCIYLAIKIFKCAKARFLSRTNRPEEETIPMRPASTIQQRSLQNRRRARSFRNYNL</sequence>
<dbReference type="Proteomes" id="UP000011014">
    <property type="component" value="Unassembled WGS sequence"/>
</dbReference>
<organism evidence="2">
    <name type="scientific">Oikopleura dioica</name>
    <name type="common">Tunicate</name>
    <dbReference type="NCBI Taxonomy" id="34765"/>
    <lineage>
        <taxon>Eukaryota</taxon>
        <taxon>Metazoa</taxon>
        <taxon>Chordata</taxon>
        <taxon>Tunicata</taxon>
        <taxon>Appendicularia</taxon>
        <taxon>Copelata</taxon>
        <taxon>Oikopleuridae</taxon>
        <taxon>Oikopleura</taxon>
    </lineage>
</organism>
<keyword evidence="1" id="KW-0472">Membrane</keyword>
<accession>E4YY60</accession>
<protein>
    <submittedName>
        <fullName evidence="2">Uncharacterized protein</fullName>
    </submittedName>
</protein>
<keyword evidence="1" id="KW-1133">Transmembrane helix</keyword>
<name>E4YY60_OIKDI</name>